<dbReference type="EMBL" id="CAJPIZ010000053">
    <property type="protein sequence ID" value="CAG2100215.1"/>
    <property type="molecule type" value="Genomic_DNA"/>
</dbReference>
<dbReference type="Pfam" id="PF00069">
    <property type="entry name" value="Pkinase"/>
    <property type="match status" value="2"/>
</dbReference>
<reference evidence="7" key="1">
    <citation type="submission" date="2020-11" db="EMBL/GenBank/DDBJ databases">
        <authorList>
            <person name="Tran Van P."/>
        </authorList>
    </citation>
    <scope>NUCLEOTIDE SEQUENCE</scope>
</reference>
<feature type="compositionally biased region" description="Low complexity" evidence="5">
    <location>
        <begin position="243"/>
        <end position="254"/>
    </location>
</feature>
<feature type="compositionally biased region" description="Low complexity" evidence="5">
    <location>
        <begin position="134"/>
        <end position="148"/>
    </location>
</feature>
<feature type="domain" description="Protein kinase" evidence="6">
    <location>
        <begin position="332"/>
        <end position="561"/>
    </location>
</feature>
<feature type="region of interest" description="Disordered" evidence="5">
    <location>
        <begin position="66"/>
        <end position="87"/>
    </location>
</feature>
<proteinExistence type="predicted"/>
<dbReference type="PANTHER" id="PTHR45832">
    <property type="entry name" value="SERINE/THREONINE-PROTEIN KINASE SAMKA-RELATED-RELATED"/>
    <property type="match status" value="1"/>
</dbReference>
<dbReference type="Gene3D" id="1.10.510.10">
    <property type="entry name" value="Transferase(Phosphotransferase) domain 1"/>
    <property type="match status" value="1"/>
</dbReference>
<sequence>MSGKFVGLPPQWLSLIQGNSNSLRPRPIIDPSNITHTEIMDIKTQTIIRGNSVTVSQPNSRALVTRSNSLRKADSPPALRPNRVPPPLPEHDVIDNTGMSGAGQQQQQVMAYPVPPNLNQHSHHNHNHSHHHMNQQNFQQNQFRNSSQPSVPLMPTQSQPQMKPQLSPHQSTQQRAKSPVSTHSVPQLIQHPNNQMNEQTMSNGPLQPYQTSSMQMPAHSQQHIMSAQIQTQPYNSQNSYSFPHPNTNPQNPTPIHSQQTIPMTVVPSMANQSTRPQSPQQPSPHMMQPSGQGSQPQPSQAVPQQSQQRLSHEQFRAALQLVVSPGDPRENLENFVKIGEGSTGIVCIALEKSSSRQVAVKKMDLRKQQRRELLFNEVVIMRDYHHPNIVEMYDSFLVDDELWVVMEFLEGGALTDIVTHSRMDEEQIATVCKQCLKALRKEVKLSDFGFCAQVSTELPKRKSLVGTPYWMAPEVISRLPYGPEVDIWSLGIMVIEMCDGEPPFFNEPPLQAMRRIRDMPPPRLKNVHKVSPRLQAFLEKMLVRDPTQRSTALELLQHPFLRQVCP</sequence>
<feature type="compositionally biased region" description="Polar residues" evidence="5">
    <location>
        <begin position="155"/>
        <end position="241"/>
    </location>
</feature>
<evidence type="ECO:0000256" key="5">
    <source>
        <dbReference type="SAM" id="MobiDB-lite"/>
    </source>
</evidence>
<keyword evidence="2 4" id="KW-0547">Nucleotide-binding</keyword>
<name>A0A7R9KBT6_9ACAR</name>
<dbReference type="FunFam" id="3.30.200.20:FF:000141">
    <property type="entry name" value="Non-specific serine/threonine protein kinase"/>
    <property type="match status" value="1"/>
</dbReference>
<evidence type="ECO:0000256" key="4">
    <source>
        <dbReference type="PROSITE-ProRule" id="PRU10141"/>
    </source>
</evidence>
<evidence type="ECO:0000313" key="8">
    <source>
        <dbReference type="Proteomes" id="UP000759131"/>
    </source>
</evidence>
<dbReference type="EC" id="2.7.11.1" evidence="1"/>
<protein>
    <recommendedName>
        <fullName evidence="1">non-specific serine/threonine protein kinase</fullName>
        <ecNumber evidence="1">2.7.11.1</ecNumber>
    </recommendedName>
</protein>
<dbReference type="EMBL" id="OC854628">
    <property type="protein sequence ID" value="CAD7619785.1"/>
    <property type="molecule type" value="Genomic_DNA"/>
</dbReference>
<dbReference type="PROSITE" id="PS50011">
    <property type="entry name" value="PROTEIN_KINASE_DOM"/>
    <property type="match status" value="1"/>
</dbReference>
<dbReference type="InterPro" id="IPR000719">
    <property type="entry name" value="Prot_kinase_dom"/>
</dbReference>
<organism evidence="7">
    <name type="scientific">Medioppia subpectinata</name>
    <dbReference type="NCBI Taxonomy" id="1979941"/>
    <lineage>
        <taxon>Eukaryota</taxon>
        <taxon>Metazoa</taxon>
        <taxon>Ecdysozoa</taxon>
        <taxon>Arthropoda</taxon>
        <taxon>Chelicerata</taxon>
        <taxon>Arachnida</taxon>
        <taxon>Acari</taxon>
        <taxon>Acariformes</taxon>
        <taxon>Sarcoptiformes</taxon>
        <taxon>Oribatida</taxon>
        <taxon>Brachypylina</taxon>
        <taxon>Oppioidea</taxon>
        <taxon>Oppiidae</taxon>
        <taxon>Medioppia</taxon>
    </lineage>
</organism>
<dbReference type="Gene3D" id="3.30.200.20">
    <property type="entry name" value="Phosphorylase Kinase, domain 1"/>
    <property type="match status" value="1"/>
</dbReference>
<dbReference type="AlphaFoldDB" id="A0A7R9KBT6"/>
<dbReference type="GO" id="GO:0005524">
    <property type="term" value="F:ATP binding"/>
    <property type="evidence" value="ECO:0007669"/>
    <property type="project" value="UniProtKB-UniRule"/>
</dbReference>
<evidence type="ECO:0000259" key="6">
    <source>
        <dbReference type="PROSITE" id="PS50011"/>
    </source>
</evidence>
<dbReference type="PANTHER" id="PTHR45832:SF8">
    <property type="entry name" value="PROTEIN KINASE DOMAIN-CONTAINING PROTEIN"/>
    <property type="match status" value="1"/>
</dbReference>
<dbReference type="InterPro" id="IPR017441">
    <property type="entry name" value="Protein_kinase_ATP_BS"/>
</dbReference>
<feature type="compositionally biased region" description="Low complexity" evidence="5">
    <location>
        <begin position="272"/>
        <end position="308"/>
    </location>
</feature>
<dbReference type="PROSITE" id="PS00107">
    <property type="entry name" value="PROTEIN_KINASE_ATP"/>
    <property type="match status" value="1"/>
</dbReference>
<evidence type="ECO:0000313" key="7">
    <source>
        <dbReference type="EMBL" id="CAD7619785.1"/>
    </source>
</evidence>
<dbReference type="GO" id="GO:0004674">
    <property type="term" value="F:protein serine/threonine kinase activity"/>
    <property type="evidence" value="ECO:0007669"/>
    <property type="project" value="UniProtKB-EC"/>
</dbReference>
<dbReference type="InterPro" id="IPR011009">
    <property type="entry name" value="Kinase-like_dom_sf"/>
</dbReference>
<dbReference type="SUPFAM" id="SSF56112">
    <property type="entry name" value="Protein kinase-like (PK-like)"/>
    <property type="match status" value="1"/>
</dbReference>
<feature type="region of interest" description="Disordered" evidence="5">
    <location>
        <begin position="114"/>
        <end position="310"/>
    </location>
</feature>
<gene>
    <name evidence="7" type="ORF">OSB1V03_LOCUS284</name>
</gene>
<evidence type="ECO:0000256" key="3">
    <source>
        <dbReference type="ARBA" id="ARBA00022840"/>
    </source>
</evidence>
<feature type="binding site" evidence="4">
    <location>
        <position position="362"/>
    </location>
    <ligand>
        <name>ATP</name>
        <dbReference type="ChEBI" id="CHEBI:30616"/>
    </ligand>
</feature>
<keyword evidence="8" id="KW-1185">Reference proteome</keyword>
<dbReference type="InterPro" id="IPR051931">
    <property type="entry name" value="PAK3-like"/>
</dbReference>
<accession>A0A7R9KBT6</accession>
<dbReference type="Proteomes" id="UP000759131">
    <property type="component" value="Unassembled WGS sequence"/>
</dbReference>
<evidence type="ECO:0000256" key="2">
    <source>
        <dbReference type="ARBA" id="ARBA00022741"/>
    </source>
</evidence>
<evidence type="ECO:0000256" key="1">
    <source>
        <dbReference type="ARBA" id="ARBA00012513"/>
    </source>
</evidence>
<dbReference type="OrthoDB" id="1022360at2759"/>
<keyword evidence="3 4" id="KW-0067">ATP-binding</keyword>
<feature type="compositionally biased region" description="Basic residues" evidence="5">
    <location>
        <begin position="121"/>
        <end position="133"/>
    </location>
</feature>